<evidence type="ECO:0000256" key="7">
    <source>
        <dbReference type="ARBA" id="ARBA00022729"/>
    </source>
</evidence>
<evidence type="ECO:0000256" key="14">
    <source>
        <dbReference type="SAM" id="SignalP"/>
    </source>
</evidence>
<protein>
    <recommendedName>
        <fullName evidence="4">serine-type D-Ala-D-Ala carboxypeptidase</fullName>
        <ecNumber evidence="4">3.4.16.4</ecNumber>
    </recommendedName>
</protein>
<dbReference type="InterPro" id="IPR012907">
    <property type="entry name" value="Peptidase_S11_C"/>
</dbReference>
<organism evidence="16 17">
    <name type="scientific">Kangiella aquimarina</name>
    <dbReference type="NCBI Taxonomy" id="261965"/>
    <lineage>
        <taxon>Bacteria</taxon>
        <taxon>Pseudomonadati</taxon>
        <taxon>Pseudomonadota</taxon>
        <taxon>Gammaproteobacteria</taxon>
        <taxon>Kangiellales</taxon>
        <taxon>Kangiellaceae</taxon>
        <taxon>Kangiella</taxon>
    </lineage>
</organism>
<evidence type="ECO:0000256" key="3">
    <source>
        <dbReference type="ARBA" id="ARBA00007164"/>
    </source>
</evidence>
<evidence type="ECO:0000313" key="17">
    <source>
        <dbReference type="Proteomes" id="UP001324185"/>
    </source>
</evidence>
<dbReference type="InterPro" id="IPR018044">
    <property type="entry name" value="Peptidase_S11"/>
</dbReference>
<comment type="pathway">
    <text evidence="2">Cell wall biogenesis; peptidoglycan biosynthesis.</text>
</comment>
<evidence type="ECO:0000313" key="16">
    <source>
        <dbReference type="EMBL" id="WQG85359.1"/>
    </source>
</evidence>
<dbReference type="Proteomes" id="UP001324185">
    <property type="component" value="Chromosome"/>
</dbReference>
<dbReference type="InterPro" id="IPR015956">
    <property type="entry name" value="Peniciliin-bd_prot_C_sf"/>
</dbReference>
<evidence type="ECO:0000256" key="10">
    <source>
        <dbReference type="ARBA" id="ARBA00022984"/>
    </source>
</evidence>
<evidence type="ECO:0000256" key="8">
    <source>
        <dbReference type="ARBA" id="ARBA00022801"/>
    </source>
</evidence>
<dbReference type="RefSeq" id="WP_018623340.1">
    <property type="nucleotide sequence ID" value="NZ_CP140158.1"/>
</dbReference>
<keyword evidence="10" id="KW-0573">Peptidoglycan synthesis</keyword>
<reference evidence="16 17" key="1">
    <citation type="submission" date="2023-11" db="EMBL/GenBank/DDBJ databases">
        <title>MicrobeMod: A computational toolkit for identifying prokaryotic methylation and restriction-modification with nanopore sequencing.</title>
        <authorList>
            <person name="Crits-Christoph A."/>
            <person name="Kang S.C."/>
            <person name="Lee H."/>
            <person name="Ostrov N."/>
        </authorList>
    </citation>
    <scope>NUCLEOTIDE SEQUENCE [LARGE SCALE GENOMIC DNA]</scope>
    <source>
        <strain evidence="16 17">DSMZ 16071</strain>
    </source>
</reference>
<keyword evidence="8 16" id="KW-0378">Hydrolase</keyword>
<feature type="domain" description="Peptidase S11 D-Ala-D-Ala carboxypeptidase A C-terminal" evidence="15">
    <location>
        <begin position="283"/>
        <end position="373"/>
    </location>
</feature>
<name>A0ABZ0X4S0_9GAMM</name>
<evidence type="ECO:0000256" key="1">
    <source>
        <dbReference type="ARBA" id="ARBA00003217"/>
    </source>
</evidence>
<dbReference type="Gene3D" id="3.40.710.10">
    <property type="entry name" value="DD-peptidase/beta-lactamase superfamily"/>
    <property type="match status" value="1"/>
</dbReference>
<evidence type="ECO:0000256" key="2">
    <source>
        <dbReference type="ARBA" id="ARBA00004752"/>
    </source>
</evidence>
<dbReference type="InterPro" id="IPR037167">
    <property type="entry name" value="Peptidase_S11_C_sf"/>
</dbReference>
<feature type="signal peptide" evidence="14">
    <location>
        <begin position="1"/>
        <end position="27"/>
    </location>
</feature>
<keyword evidence="9" id="KW-0133">Cell shape</keyword>
<dbReference type="SUPFAM" id="SSF69189">
    <property type="entry name" value="Penicillin-binding protein associated domain"/>
    <property type="match status" value="1"/>
</dbReference>
<keyword evidence="5 16" id="KW-0121">Carboxypeptidase</keyword>
<evidence type="ECO:0000256" key="9">
    <source>
        <dbReference type="ARBA" id="ARBA00022960"/>
    </source>
</evidence>
<comment type="catalytic activity">
    <reaction evidence="12">
        <text>Preferential cleavage: (Ac)2-L-Lys-D-Ala-|-D-Ala. Also transpeptidation of peptidyl-alanyl moieties that are N-acyl substituents of D-alanine.</text>
        <dbReference type="EC" id="3.4.16.4"/>
    </reaction>
</comment>
<keyword evidence="17" id="KW-1185">Reference proteome</keyword>
<evidence type="ECO:0000256" key="4">
    <source>
        <dbReference type="ARBA" id="ARBA00012448"/>
    </source>
</evidence>
<dbReference type="EMBL" id="CP140158">
    <property type="protein sequence ID" value="WQG85359.1"/>
    <property type="molecule type" value="Genomic_DNA"/>
</dbReference>
<comment type="similarity">
    <text evidence="3 13">Belongs to the peptidase S11 family.</text>
</comment>
<evidence type="ECO:0000256" key="11">
    <source>
        <dbReference type="ARBA" id="ARBA00023316"/>
    </source>
</evidence>
<keyword evidence="11" id="KW-0961">Cell wall biogenesis/degradation</keyword>
<keyword evidence="6" id="KW-0645">Protease</keyword>
<dbReference type="PRINTS" id="PR00725">
    <property type="entry name" value="DADACBPTASE1"/>
</dbReference>
<keyword evidence="7 14" id="KW-0732">Signal</keyword>
<evidence type="ECO:0000259" key="15">
    <source>
        <dbReference type="SMART" id="SM00936"/>
    </source>
</evidence>
<evidence type="ECO:0000256" key="12">
    <source>
        <dbReference type="ARBA" id="ARBA00034000"/>
    </source>
</evidence>
<accession>A0ABZ0X4S0</accession>
<dbReference type="PANTHER" id="PTHR21581">
    <property type="entry name" value="D-ALANYL-D-ALANINE CARBOXYPEPTIDASE"/>
    <property type="match status" value="1"/>
</dbReference>
<proteinExistence type="inferred from homology"/>
<dbReference type="Pfam" id="PF07943">
    <property type="entry name" value="PBP5_C"/>
    <property type="match status" value="1"/>
</dbReference>
<sequence>MSFQEKTLKLLFAIAFISVFTTNAAVAAIQPGKPNVDARSYLLMDYDTGQIIMQDNADQKLPPASLTKMMTSYIIGDELHKGNLNLDDKVLISENAWAQNPKLKGGSLMFIEVNKYVTVEDLYRGIIIQSGNDASIAMAEHIAGTEDAFADLMNQYAAKLGMKDTHFENSTGWPAEGHVTTARDLAILARALIRDFPEDYAIYAEQEFTYNGIKQRNRNELLSDPTLNVDGLKTGHTEEAGYCLVSSAEKEGMRLISVVMGTDSEAERASETRKLLNYGFRFYTNIKPFKAGQSLRTARVWKGEEEEVKVGLAQDAALTLLKSQKDQIQANYTIQSQLIAPIRRGQVVGEVFFKIGDEEVKRMPLVALDNVEEAGFFGRMWDSMKLWFH</sequence>
<evidence type="ECO:0000256" key="5">
    <source>
        <dbReference type="ARBA" id="ARBA00022645"/>
    </source>
</evidence>
<feature type="chain" id="PRO_5045467044" description="serine-type D-Ala-D-Ala carboxypeptidase" evidence="14">
    <location>
        <begin position="28"/>
        <end position="389"/>
    </location>
</feature>
<evidence type="ECO:0000256" key="13">
    <source>
        <dbReference type="RuleBase" id="RU004016"/>
    </source>
</evidence>
<dbReference type="Gene3D" id="2.60.410.10">
    <property type="entry name" value="D-Ala-D-Ala carboxypeptidase, C-terminal domain"/>
    <property type="match status" value="1"/>
</dbReference>
<dbReference type="SMART" id="SM00936">
    <property type="entry name" value="PBP5_C"/>
    <property type="match status" value="1"/>
</dbReference>
<dbReference type="SUPFAM" id="SSF56601">
    <property type="entry name" value="beta-lactamase/transpeptidase-like"/>
    <property type="match status" value="1"/>
</dbReference>
<dbReference type="GO" id="GO:0004180">
    <property type="term" value="F:carboxypeptidase activity"/>
    <property type="evidence" value="ECO:0007669"/>
    <property type="project" value="UniProtKB-KW"/>
</dbReference>
<dbReference type="InterPro" id="IPR012338">
    <property type="entry name" value="Beta-lactam/transpept-like"/>
</dbReference>
<dbReference type="InterPro" id="IPR001967">
    <property type="entry name" value="Peptidase_S11_N"/>
</dbReference>
<evidence type="ECO:0000256" key="6">
    <source>
        <dbReference type="ARBA" id="ARBA00022670"/>
    </source>
</evidence>
<comment type="function">
    <text evidence="1">Removes C-terminal D-alanyl residues from sugar-peptide cell wall precursors.</text>
</comment>
<dbReference type="Pfam" id="PF00768">
    <property type="entry name" value="Peptidase_S11"/>
    <property type="match status" value="1"/>
</dbReference>
<dbReference type="PANTHER" id="PTHR21581:SF6">
    <property type="entry name" value="TRAFFICKING PROTEIN PARTICLE COMPLEX SUBUNIT 12"/>
    <property type="match status" value="1"/>
</dbReference>
<gene>
    <name evidence="16" type="ORF">SR900_00415</name>
</gene>
<dbReference type="EC" id="3.4.16.4" evidence="4"/>